<reference evidence="2 3" key="1">
    <citation type="journal article" date="2009" name="Proc. Natl. Acad. Sci. U.S.A.">
        <title>The genomic basis of trophic strategy in marine bacteria.</title>
        <authorList>
            <person name="Lauro F.M."/>
            <person name="McDougald D."/>
            <person name="Thomas T."/>
            <person name="Williams T.J."/>
            <person name="Egan S."/>
            <person name="Rice S."/>
            <person name="DeMaere M.Z."/>
            <person name="Ting L."/>
            <person name="Ertan H."/>
            <person name="Johnson J."/>
            <person name="Ferriera S."/>
            <person name="Lapidus A."/>
            <person name="Anderson I."/>
            <person name="Kyrpides N."/>
            <person name="Munk A.C."/>
            <person name="Detter C."/>
            <person name="Han C.S."/>
            <person name="Brown M.V."/>
            <person name="Robb F.T."/>
            <person name="Kjelleberg S."/>
            <person name="Cavicchioli R."/>
        </authorList>
    </citation>
    <scope>NUCLEOTIDE SEQUENCE [LARGE SCALE GENOMIC DNA]</scope>
    <source>
        <strain evidence="2 3">S14</strain>
    </source>
</reference>
<evidence type="ECO:0000256" key="1">
    <source>
        <dbReference type="SAM" id="Phobius"/>
    </source>
</evidence>
<evidence type="ECO:0000313" key="2">
    <source>
        <dbReference type="EMBL" id="EAS64342.1"/>
    </source>
</evidence>
<feature type="transmembrane region" description="Helical" evidence="1">
    <location>
        <begin position="12"/>
        <end position="33"/>
    </location>
</feature>
<comment type="caution">
    <text evidence="2">The sequence shown here is derived from an EMBL/GenBank/DDBJ whole genome shotgun (WGS) entry which is preliminary data.</text>
</comment>
<dbReference type="Proteomes" id="UP000001603">
    <property type="component" value="Unassembled WGS sequence"/>
</dbReference>
<sequence>MENNKDTKNQWIIPTGISLLMAVLGVVILSPFINI</sequence>
<gene>
    <name evidence="2" type="ORF">VAS14_01451</name>
</gene>
<keyword evidence="1" id="KW-1133">Transmembrane helix</keyword>
<protein>
    <submittedName>
        <fullName evidence="2">Uncharacterized protein</fullName>
    </submittedName>
</protein>
<keyword evidence="1" id="KW-0472">Membrane</keyword>
<dbReference type="HOGENOM" id="CLU_220627_0_0_6"/>
<dbReference type="EMBL" id="AAOJ01000003">
    <property type="protein sequence ID" value="EAS64342.1"/>
    <property type="molecule type" value="Genomic_DNA"/>
</dbReference>
<accession>Q1ZQF5</accession>
<evidence type="ECO:0000313" key="3">
    <source>
        <dbReference type="Proteomes" id="UP000001603"/>
    </source>
</evidence>
<dbReference type="AlphaFoldDB" id="Q1ZQF5"/>
<name>Q1ZQF5_PHOAS</name>
<proteinExistence type="predicted"/>
<keyword evidence="1" id="KW-0812">Transmembrane</keyword>
<organism evidence="2 3">
    <name type="scientific">Photobacterium angustum (strain S14 / CCUG 15956)</name>
    <name type="common">Vibrio sp. (strain S14 / CCUG 15956)</name>
    <dbReference type="NCBI Taxonomy" id="314292"/>
    <lineage>
        <taxon>Bacteria</taxon>
        <taxon>Pseudomonadati</taxon>
        <taxon>Pseudomonadota</taxon>
        <taxon>Gammaproteobacteria</taxon>
        <taxon>Vibrionales</taxon>
        <taxon>Vibrionaceae</taxon>
        <taxon>Photobacterium</taxon>
    </lineage>
</organism>